<dbReference type="OrthoDB" id="583309at2"/>
<keyword evidence="4" id="KW-1185">Reference proteome</keyword>
<dbReference type="GO" id="GO:0018169">
    <property type="term" value="F:ribosomal S6-glutamic acid ligase activity"/>
    <property type="evidence" value="ECO:0007669"/>
    <property type="project" value="TreeGrafter"/>
</dbReference>
<organism evidence="3 4">
    <name type="scientific">Dulcicalothrix desertica PCC 7102</name>
    <dbReference type="NCBI Taxonomy" id="232991"/>
    <lineage>
        <taxon>Bacteria</taxon>
        <taxon>Bacillati</taxon>
        <taxon>Cyanobacteriota</taxon>
        <taxon>Cyanophyceae</taxon>
        <taxon>Nostocales</taxon>
        <taxon>Calotrichaceae</taxon>
        <taxon>Dulcicalothrix</taxon>
    </lineage>
</organism>
<name>A0A3S1CJ26_9CYAN</name>
<protein>
    <recommendedName>
        <fullName evidence="2">ATP-grasp domain-containing protein</fullName>
    </recommendedName>
</protein>
<dbReference type="SUPFAM" id="SSF56059">
    <property type="entry name" value="Glutathione synthetase ATP-binding domain-like"/>
    <property type="match status" value="1"/>
</dbReference>
<dbReference type="RefSeq" id="WP_127080269.1">
    <property type="nucleotide sequence ID" value="NZ_RSCL01000003.1"/>
</dbReference>
<dbReference type="PROSITE" id="PS50975">
    <property type="entry name" value="ATP_GRASP"/>
    <property type="match status" value="1"/>
</dbReference>
<evidence type="ECO:0000313" key="4">
    <source>
        <dbReference type="Proteomes" id="UP000271624"/>
    </source>
</evidence>
<dbReference type="AlphaFoldDB" id="A0A3S1CJ26"/>
<dbReference type="PANTHER" id="PTHR21621">
    <property type="entry name" value="RIBOSOMAL PROTEIN S6 MODIFICATION PROTEIN"/>
    <property type="match status" value="1"/>
</dbReference>
<dbReference type="InterPro" id="IPR011761">
    <property type="entry name" value="ATP-grasp"/>
</dbReference>
<dbReference type="GO" id="GO:0005524">
    <property type="term" value="F:ATP binding"/>
    <property type="evidence" value="ECO:0007669"/>
    <property type="project" value="UniProtKB-UniRule"/>
</dbReference>
<dbReference type="EMBL" id="RSCL01000003">
    <property type="protein sequence ID" value="RUT08469.1"/>
    <property type="molecule type" value="Genomic_DNA"/>
</dbReference>
<keyword evidence="1" id="KW-0067">ATP-binding</keyword>
<feature type="domain" description="ATP-grasp" evidence="2">
    <location>
        <begin position="125"/>
        <end position="296"/>
    </location>
</feature>
<dbReference type="Gene3D" id="3.30.470.20">
    <property type="entry name" value="ATP-grasp fold, B domain"/>
    <property type="match status" value="1"/>
</dbReference>
<evidence type="ECO:0000313" key="3">
    <source>
        <dbReference type="EMBL" id="RUT08469.1"/>
    </source>
</evidence>
<dbReference type="PANTHER" id="PTHR21621:SF0">
    <property type="entry name" value="BETA-CITRYLGLUTAMATE SYNTHASE B-RELATED"/>
    <property type="match status" value="1"/>
</dbReference>
<evidence type="ECO:0000259" key="2">
    <source>
        <dbReference type="PROSITE" id="PS50975"/>
    </source>
</evidence>
<evidence type="ECO:0000256" key="1">
    <source>
        <dbReference type="PROSITE-ProRule" id="PRU00409"/>
    </source>
</evidence>
<keyword evidence="1" id="KW-0547">Nucleotide-binding</keyword>
<comment type="caution">
    <text evidence="3">The sequence shown here is derived from an EMBL/GenBank/DDBJ whole genome shotgun (WGS) entry which is preliminary data.</text>
</comment>
<dbReference type="GO" id="GO:0005737">
    <property type="term" value="C:cytoplasm"/>
    <property type="evidence" value="ECO:0007669"/>
    <property type="project" value="TreeGrafter"/>
</dbReference>
<gene>
    <name evidence="3" type="ORF">DSM106972_016370</name>
</gene>
<accession>A0A3S1CJ26</accession>
<reference evidence="3" key="1">
    <citation type="submission" date="2018-12" db="EMBL/GenBank/DDBJ databases">
        <authorList>
            <person name="Will S."/>
            <person name="Neumann-Schaal M."/>
            <person name="Henke P."/>
        </authorList>
    </citation>
    <scope>NUCLEOTIDE SEQUENCE</scope>
    <source>
        <strain evidence="3">PCC 7102</strain>
    </source>
</reference>
<proteinExistence type="predicted"/>
<dbReference type="GO" id="GO:0009432">
    <property type="term" value="P:SOS response"/>
    <property type="evidence" value="ECO:0007669"/>
    <property type="project" value="TreeGrafter"/>
</dbReference>
<dbReference type="GO" id="GO:0046872">
    <property type="term" value="F:metal ion binding"/>
    <property type="evidence" value="ECO:0007669"/>
    <property type="project" value="InterPro"/>
</dbReference>
<sequence length="544" mass="61818">MPKIYVIGLDSDRTFCYFVKLAASKGLELEVINLREVITEGDWSIQLPVDGNSWIRSGATTYHLDPNAGYYCRIINLASVQSDILLAHRWQGLVVALTAWLEQIPGKVINRPNCRGDNSSKPLHELSLQYYGLKVAPSITSSNPIKLAEFVSSQQAIVKPISGIRANSRIVKQEEFSNFHPSQGPVHLQKFILGSDVRVHVVDDNYQAELIQCPTVDYRLDYQLAEHFPNHQIPSDLARQIIKATKAFGLVFAGWDFKLTPEGEYWCLEANPMPGFDGYDRRCEGQITDLIIDYLTPKTKLIPTTSISNPNQLITAQQGASIYSDINSLREHWLVRGSSDNIFATLGAASYLDCGEYKDTQDTYFQKASRYNPILRQHFGWLYNLVQEYLEITLGAEVKYREDAAYPGFHIWLSSAIPTLPVASMHFDLQYQYLTWNKPENIDFSQSLSFTLPIQLPASGGGLNLCDINYMEYLDIRQHNQLDWDLIPRFRSQNYHPYKVGEIVMHSGHTMHQIAPTSTVQQSDARVTLQGHGVCVDGVWWIYW</sequence>
<reference evidence="3" key="2">
    <citation type="journal article" date="2019" name="Genome Biol. Evol.">
        <title>Day and night: Metabolic profiles and evolutionary relationships of six axenic non-marine cyanobacteria.</title>
        <authorList>
            <person name="Will S.E."/>
            <person name="Henke P."/>
            <person name="Boedeker C."/>
            <person name="Huang S."/>
            <person name="Brinkmann H."/>
            <person name="Rohde M."/>
            <person name="Jarek M."/>
            <person name="Friedl T."/>
            <person name="Seufert S."/>
            <person name="Schumacher M."/>
            <person name="Overmann J."/>
            <person name="Neumann-Schaal M."/>
            <person name="Petersen J."/>
        </authorList>
    </citation>
    <scope>NUCLEOTIDE SEQUENCE [LARGE SCALE GENOMIC DNA]</scope>
    <source>
        <strain evidence="3">PCC 7102</strain>
    </source>
</reference>
<dbReference type="Proteomes" id="UP000271624">
    <property type="component" value="Unassembled WGS sequence"/>
</dbReference>